<dbReference type="AlphaFoldDB" id="A0A2M8M050"/>
<feature type="region of interest" description="Disordered" evidence="2">
    <location>
        <begin position="419"/>
        <end position="442"/>
    </location>
</feature>
<keyword evidence="4" id="KW-0808">Transferase</keyword>
<dbReference type="RefSeq" id="WP_100201664.1">
    <property type="nucleotide sequence ID" value="NZ_PGGW01000039.1"/>
</dbReference>
<dbReference type="SUPFAM" id="SSF81606">
    <property type="entry name" value="PP2C-like"/>
    <property type="match status" value="1"/>
</dbReference>
<dbReference type="GO" id="GO:0016791">
    <property type="term" value="F:phosphatase activity"/>
    <property type="evidence" value="ECO:0007669"/>
    <property type="project" value="TreeGrafter"/>
</dbReference>
<feature type="region of interest" description="Disordered" evidence="2">
    <location>
        <begin position="1"/>
        <end position="21"/>
    </location>
</feature>
<evidence type="ECO:0000313" key="5">
    <source>
        <dbReference type="Proteomes" id="UP000230407"/>
    </source>
</evidence>
<reference evidence="4 5" key="1">
    <citation type="submission" date="2017-11" db="EMBL/GenBank/DDBJ databases">
        <title>Streptomyces carmine sp. nov., a novel actinomycete isolated from Sophora alopecuroides in Xinjiang, China.</title>
        <authorList>
            <person name="Wang Y."/>
            <person name="Luo X."/>
            <person name="Wan C."/>
            <person name="Zhang L."/>
        </authorList>
    </citation>
    <scope>NUCLEOTIDE SEQUENCE [LARGE SCALE GENOMIC DNA]</scope>
    <source>
        <strain evidence="4 5">TRM SA0054</strain>
    </source>
</reference>
<dbReference type="PANTHER" id="PTHR43156">
    <property type="entry name" value="STAGE II SPORULATION PROTEIN E-RELATED"/>
    <property type="match status" value="1"/>
</dbReference>
<dbReference type="PANTHER" id="PTHR43156:SF2">
    <property type="entry name" value="STAGE II SPORULATION PROTEIN E"/>
    <property type="match status" value="1"/>
</dbReference>
<dbReference type="Proteomes" id="UP000230407">
    <property type="component" value="Unassembled WGS sequence"/>
</dbReference>
<evidence type="ECO:0000256" key="1">
    <source>
        <dbReference type="ARBA" id="ARBA00022801"/>
    </source>
</evidence>
<gene>
    <name evidence="4" type="ORF">CUT44_10485</name>
</gene>
<dbReference type="EMBL" id="PGGW01000039">
    <property type="protein sequence ID" value="PJE97575.1"/>
    <property type="molecule type" value="Genomic_DNA"/>
</dbReference>
<keyword evidence="4" id="KW-0418">Kinase</keyword>
<sequence>MGAAGPRPGPGRDGGGSGNSDDAAFSALLEDSVEDLYENAPCGYLSTLMDGKIARINGTLLNWLGRTREELVGRRTFADLLTVGGRLYHETHFAPLLRMQGHLGGIALEMRTASGERLPVLITSTVKTSSEGRPLLIRTTVFDARDRRAYEQELLRARRAAEAEREHAVQLARTLQRSLLPPVLPEVPGTEVAAHYHTASADQVGGDFYDLFPLADGRWGFFLGDVSGKGAEAAIVTSLTRYTLRAAAVHDPDPARVLTALNTLLLHQNDSSHDPRHCTVVHGVLTPGEHGCSLTLASGGHPPALLLRADGTADYLYTPGGQLVGVLPQARFTTAETRLRPGDTLLLYTDGLTEARTDEDRTSQDYHRRGGRYGEEALLDFAGKLAPAGASAAVAAVTRLLDGFGEGLDDDTALLALGVPTSGDAPHGARRRRGAGRPVRTG</sequence>
<name>A0A2M8M050_9ACTN</name>
<dbReference type="Pfam" id="PF07228">
    <property type="entry name" value="SpoIIE"/>
    <property type="match status" value="1"/>
</dbReference>
<dbReference type="PROSITE" id="PS50112">
    <property type="entry name" value="PAS"/>
    <property type="match status" value="1"/>
</dbReference>
<comment type="caution">
    <text evidence="4">The sequence shown here is derived from an EMBL/GenBank/DDBJ whole genome shotgun (WGS) entry which is preliminary data.</text>
</comment>
<evidence type="ECO:0000259" key="3">
    <source>
        <dbReference type="PROSITE" id="PS50112"/>
    </source>
</evidence>
<dbReference type="InterPro" id="IPR000014">
    <property type="entry name" value="PAS"/>
</dbReference>
<organism evidence="4 5">
    <name type="scientific">Streptomyces carminius</name>
    <dbReference type="NCBI Taxonomy" id="2665496"/>
    <lineage>
        <taxon>Bacteria</taxon>
        <taxon>Bacillati</taxon>
        <taxon>Actinomycetota</taxon>
        <taxon>Actinomycetes</taxon>
        <taxon>Kitasatosporales</taxon>
        <taxon>Streptomycetaceae</taxon>
        <taxon>Streptomyces</taxon>
    </lineage>
</organism>
<protein>
    <submittedName>
        <fullName evidence="4">Histidine kinase</fullName>
    </submittedName>
</protein>
<dbReference type="GO" id="GO:0016301">
    <property type="term" value="F:kinase activity"/>
    <property type="evidence" value="ECO:0007669"/>
    <property type="project" value="UniProtKB-KW"/>
</dbReference>
<dbReference type="SMART" id="SM00331">
    <property type="entry name" value="PP2C_SIG"/>
    <property type="match status" value="1"/>
</dbReference>
<dbReference type="NCBIfam" id="TIGR00229">
    <property type="entry name" value="sensory_box"/>
    <property type="match status" value="1"/>
</dbReference>
<feature type="domain" description="PAS" evidence="3">
    <location>
        <begin position="29"/>
        <end position="81"/>
    </location>
</feature>
<dbReference type="SMART" id="SM00091">
    <property type="entry name" value="PAS"/>
    <property type="match status" value="1"/>
</dbReference>
<evidence type="ECO:0000313" key="4">
    <source>
        <dbReference type="EMBL" id="PJE97575.1"/>
    </source>
</evidence>
<dbReference type="Gene3D" id="3.60.40.10">
    <property type="entry name" value="PPM-type phosphatase domain"/>
    <property type="match status" value="1"/>
</dbReference>
<dbReference type="InterPro" id="IPR036457">
    <property type="entry name" value="PPM-type-like_dom_sf"/>
</dbReference>
<keyword evidence="5" id="KW-1185">Reference proteome</keyword>
<keyword evidence="1" id="KW-0378">Hydrolase</keyword>
<dbReference type="Pfam" id="PF13426">
    <property type="entry name" value="PAS_9"/>
    <property type="match status" value="1"/>
</dbReference>
<evidence type="ECO:0000256" key="2">
    <source>
        <dbReference type="SAM" id="MobiDB-lite"/>
    </source>
</evidence>
<dbReference type="InterPro" id="IPR001932">
    <property type="entry name" value="PPM-type_phosphatase-like_dom"/>
</dbReference>
<dbReference type="SUPFAM" id="SSF55785">
    <property type="entry name" value="PYP-like sensor domain (PAS domain)"/>
    <property type="match status" value="1"/>
</dbReference>
<accession>A0A2M8M050</accession>
<dbReference type="InterPro" id="IPR052016">
    <property type="entry name" value="Bact_Sigma-Reg"/>
</dbReference>
<dbReference type="Gene3D" id="3.30.450.20">
    <property type="entry name" value="PAS domain"/>
    <property type="match status" value="1"/>
</dbReference>
<dbReference type="CDD" id="cd00130">
    <property type="entry name" value="PAS"/>
    <property type="match status" value="1"/>
</dbReference>
<proteinExistence type="predicted"/>
<dbReference type="InterPro" id="IPR035965">
    <property type="entry name" value="PAS-like_dom_sf"/>
</dbReference>